<evidence type="ECO:0000313" key="3">
    <source>
        <dbReference type="EMBL" id="MEQ3353551.1"/>
    </source>
</evidence>
<dbReference type="InterPro" id="IPR001667">
    <property type="entry name" value="DDH_dom"/>
</dbReference>
<keyword evidence="4" id="KW-1185">Reference proteome</keyword>
<keyword evidence="3" id="KW-0378">Hydrolase</keyword>
<dbReference type="PANTHER" id="PTHR47618">
    <property type="entry name" value="BIFUNCTIONAL OLIGORIBONUCLEASE AND PAP PHOSPHATASE NRNA"/>
    <property type="match status" value="1"/>
</dbReference>
<organism evidence="3 4">
    <name type="scientific">Aedoeadaptatus acetigenes</name>
    <dbReference type="NCBI Taxonomy" id="2981723"/>
    <lineage>
        <taxon>Bacteria</taxon>
        <taxon>Bacillati</taxon>
        <taxon>Bacillota</taxon>
        <taxon>Tissierellia</taxon>
        <taxon>Tissierellales</taxon>
        <taxon>Peptoniphilaceae</taxon>
        <taxon>Aedoeadaptatus</taxon>
    </lineage>
</organism>
<evidence type="ECO:0000259" key="1">
    <source>
        <dbReference type="Pfam" id="PF01368"/>
    </source>
</evidence>
<protein>
    <submittedName>
        <fullName evidence="3">Bifunctional oligoribonuclease/PAP phosphatase NrnA</fullName>
        <ecNumber evidence="3">3.1.3.7</ecNumber>
    </submittedName>
</protein>
<dbReference type="EC" id="3.1.3.7" evidence="3"/>
<sequence length="328" mass="35731">MSEIKAFAEQLKKKIEDAEVVGIISHKSPDGDNLGSLEAMWGCLNGMGKKVIYVSNDDVPADFAFLPSTKERVDISTIKEPLRLLIALDSSDAHRFGSKGEALFEKAAYTVNIDHHMSNDAYADLNCVLPKATSTGEVLFQVFEAMDIELTPAMATGLYTAISTDTGSFQYDSVTGDTHRMIAALYDAGCDHNIVVRSVYQSMSKGKLALHARVLSDLKFMADGKVSLAICRLEDMERTGAPKDATEGIVEKARNIDGVEMAIFLKEKAEEVKLSFRSKSYLDCTEFASVFGGGGHIRAAGASQGDSLENVLAKVEALVREKIENRDR</sequence>
<feature type="domain" description="DDH" evidence="1">
    <location>
        <begin position="21"/>
        <end position="162"/>
    </location>
</feature>
<dbReference type="Proteomes" id="UP001481872">
    <property type="component" value="Unassembled WGS sequence"/>
</dbReference>
<name>A0ABV1J5U1_9FIRM</name>
<dbReference type="Pfam" id="PF01368">
    <property type="entry name" value="DHH"/>
    <property type="match status" value="1"/>
</dbReference>
<dbReference type="Pfam" id="PF02272">
    <property type="entry name" value="DHHA1"/>
    <property type="match status" value="1"/>
</dbReference>
<dbReference type="InterPro" id="IPR038763">
    <property type="entry name" value="DHH_sf"/>
</dbReference>
<evidence type="ECO:0000313" key="4">
    <source>
        <dbReference type="Proteomes" id="UP001481872"/>
    </source>
</evidence>
<dbReference type="InterPro" id="IPR051319">
    <property type="entry name" value="Oligoribo/pAp-PDE_c-di-AMP_PDE"/>
</dbReference>
<comment type="caution">
    <text evidence="3">The sequence shown here is derived from an EMBL/GenBank/DDBJ whole genome shotgun (WGS) entry which is preliminary data.</text>
</comment>
<feature type="domain" description="DHHA1" evidence="2">
    <location>
        <begin position="233"/>
        <end position="320"/>
    </location>
</feature>
<dbReference type="GO" id="GO:0008441">
    <property type="term" value="F:3'(2'),5'-bisphosphate nucleotidase activity"/>
    <property type="evidence" value="ECO:0007669"/>
    <property type="project" value="UniProtKB-EC"/>
</dbReference>
<gene>
    <name evidence="3" type="ORF">AAA081_04450</name>
</gene>
<evidence type="ECO:0000259" key="2">
    <source>
        <dbReference type="Pfam" id="PF02272"/>
    </source>
</evidence>
<dbReference type="SUPFAM" id="SSF64182">
    <property type="entry name" value="DHH phosphoesterases"/>
    <property type="match status" value="1"/>
</dbReference>
<dbReference type="Gene3D" id="3.90.1640.10">
    <property type="entry name" value="inorganic pyrophosphatase (n-terminal core)"/>
    <property type="match status" value="1"/>
</dbReference>
<dbReference type="PANTHER" id="PTHR47618:SF1">
    <property type="entry name" value="BIFUNCTIONAL OLIGORIBONUCLEASE AND PAP PHOSPHATASE NRNA"/>
    <property type="match status" value="1"/>
</dbReference>
<accession>A0ABV1J5U1</accession>
<reference evidence="3 4" key="1">
    <citation type="submission" date="2024-04" db="EMBL/GenBank/DDBJ databases">
        <title>Human intestinal bacterial collection.</title>
        <authorList>
            <person name="Pauvert C."/>
            <person name="Hitch T.C.A."/>
            <person name="Clavel T."/>
        </authorList>
    </citation>
    <scope>NUCLEOTIDE SEQUENCE [LARGE SCALE GENOMIC DNA]</scope>
    <source>
        <strain evidence="3 4">CLA-SR-H026</strain>
    </source>
</reference>
<proteinExistence type="predicted"/>
<dbReference type="Gene3D" id="3.10.310.30">
    <property type="match status" value="1"/>
</dbReference>
<dbReference type="EMBL" id="JBBNPS010000009">
    <property type="protein sequence ID" value="MEQ3353551.1"/>
    <property type="molecule type" value="Genomic_DNA"/>
</dbReference>
<dbReference type="InterPro" id="IPR003156">
    <property type="entry name" value="DHHA1_dom"/>
</dbReference>
<dbReference type="RefSeq" id="WP_349053858.1">
    <property type="nucleotide sequence ID" value="NZ_JBBNPS010000009.1"/>
</dbReference>